<keyword evidence="5" id="KW-0539">Nucleus</keyword>
<proteinExistence type="inferred from homology"/>
<reference evidence="8 9" key="1">
    <citation type="submission" date="2022-05" db="EMBL/GenBank/DDBJ databases">
        <authorList>
            <consortium name="Genoscope - CEA"/>
            <person name="William W."/>
        </authorList>
    </citation>
    <scope>NUCLEOTIDE SEQUENCE [LARGE SCALE GENOMIC DNA]</scope>
</reference>
<keyword evidence="9" id="KW-1185">Reference proteome</keyword>
<evidence type="ECO:0000313" key="9">
    <source>
        <dbReference type="Proteomes" id="UP001159405"/>
    </source>
</evidence>
<keyword evidence="3" id="KW-0805">Transcription regulation</keyword>
<dbReference type="InterPro" id="IPR004823">
    <property type="entry name" value="TAF_TATA-bd_Histone-like_dom"/>
</dbReference>
<dbReference type="SUPFAM" id="SSF47113">
    <property type="entry name" value="Histone-fold"/>
    <property type="match status" value="1"/>
</dbReference>
<dbReference type="InterPro" id="IPR046344">
    <property type="entry name" value="TAF6_C_sf"/>
</dbReference>
<dbReference type="InterPro" id="IPR016024">
    <property type="entry name" value="ARM-type_fold"/>
</dbReference>
<dbReference type="InterPro" id="IPR037796">
    <property type="entry name" value="TAF6"/>
</dbReference>
<dbReference type="Gene3D" id="1.25.40.770">
    <property type="entry name" value="TAF6, C-terminal HEAT repeat domain"/>
    <property type="match status" value="1"/>
</dbReference>
<comment type="subcellular location">
    <subcellularLocation>
        <location evidence="1">Nucleus</location>
    </subcellularLocation>
</comment>
<accession>A0ABN8N1B3</accession>
<dbReference type="PANTHER" id="PTHR10221">
    <property type="entry name" value="TRANSCRIPTION INITIATION FACTOR TFIID SUBUNIT 6"/>
    <property type="match status" value="1"/>
</dbReference>
<organism evidence="8 9">
    <name type="scientific">Porites lobata</name>
    <dbReference type="NCBI Taxonomy" id="104759"/>
    <lineage>
        <taxon>Eukaryota</taxon>
        <taxon>Metazoa</taxon>
        <taxon>Cnidaria</taxon>
        <taxon>Anthozoa</taxon>
        <taxon>Hexacorallia</taxon>
        <taxon>Scleractinia</taxon>
        <taxon>Fungiina</taxon>
        <taxon>Poritidae</taxon>
        <taxon>Porites</taxon>
    </lineage>
</organism>
<comment type="caution">
    <text evidence="8">The sequence shown here is derived from an EMBL/GenBank/DDBJ whole genome shotgun (WGS) entry which is preliminary data.</text>
</comment>
<dbReference type="SMART" id="SM00803">
    <property type="entry name" value="TAF"/>
    <property type="match status" value="1"/>
</dbReference>
<sequence length="633" mass="70360">MTDDSKFAIVSPKSVKLYAEIVGAQGLTDDLASSLAEDVTYRLRETLQSASQYMKHAKRRRLTCEDFNKALERSSTEPIYGYGSLEDMAFRSTVAKDGEIFFVDDKEIGLREMAMNVAVPTDPGQRTVKAHWLCIEGSLPVGSHAQLNAGRGSSTSENGSVRSPLSEACLSYYEQITKAVLGDEDESCRVALSDLRTNPKISSLLAYFVNFIASGVKSYSHDLTQLSKLLSMVRSLIENQSLFLEPYVIQLVTAVMYCLLESLAASLNPHNDHWRLRDEAANILARISRKCSNPVNYLKQQLLMTLQEVLLDDGRPFCSHYGAVVGLTELGPEALEQFVMPHLRTYWNQLQQVLDDTTQSNALLQDEAYQVYGALLQAAGCLLKSKQFGVPISSLGTQVNNSHPFLRSNLSPWAGTSVIQRPAAVGSTRSRSSSTSLASNSLQLYQQLYEVFGDSLGPRIAHNNWQDAAVTKNNQLRMQPFAHAYFPLRPLARDANVIKEIIIKAREKLRLVRPQTPAQGTKRKRTTSESGSAHKTSEKRAGTKAKRICMTVSPARARIQQVPMDLDPEEPSPSRSSKRGGHKAFEVPGIQAQGGRKHSKRAIVTERIRRKFRRVNPSLNNTAKYDYHLGVIL</sequence>
<dbReference type="EMBL" id="CALNXK010000008">
    <property type="protein sequence ID" value="CAH3040838.1"/>
    <property type="molecule type" value="Genomic_DNA"/>
</dbReference>
<feature type="domain" description="TATA box binding protein associated factor (TAF) histone-like fold" evidence="7">
    <location>
        <begin position="9"/>
        <end position="73"/>
    </location>
</feature>
<evidence type="ECO:0000256" key="3">
    <source>
        <dbReference type="ARBA" id="ARBA00023015"/>
    </source>
</evidence>
<protein>
    <recommendedName>
        <fullName evidence="7">TATA box binding protein associated factor (TAF) histone-like fold domain-containing protein</fullName>
    </recommendedName>
</protein>
<feature type="region of interest" description="Disordered" evidence="6">
    <location>
        <begin position="513"/>
        <end position="600"/>
    </location>
</feature>
<dbReference type="CDD" id="cd08050">
    <property type="entry name" value="TAF6C"/>
    <property type="match status" value="1"/>
</dbReference>
<evidence type="ECO:0000256" key="1">
    <source>
        <dbReference type="ARBA" id="ARBA00004123"/>
    </source>
</evidence>
<evidence type="ECO:0000313" key="8">
    <source>
        <dbReference type="EMBL" id="CAH3040838.1"/>
    </source>
</evidence>
<evidence type="ECO:0000256" key="2">
    <source>
        <dbReference type="ARBA" id="ARBA00007688"/>
    </source>
</evidence>
<dbReference type="PANTHER" id="PTHR10221:SF22">
    <property type="entry name" value="TAF6-LIKE RNA POLYMERASE II P300_CBP-ASSOCIATED FACTOR-ASSOCIATED FACTOR 65 KDA SUBUNIT 6L"/>
    <property type="match status" value="1"/>
</dbReference>
<keyword evidence="4" id="KW-0804">Transcription</keyword>
<dbReference type="InterPro" id="IPR009072">
    <property type="entry name" value="Histone-fold"/>
</dbReference>
<dbReference type="Pfam" id="PF07571">
    <property type="entry name" value="TAF6_C"/>
    <property type="match status" value="1"/>
</dbReference>
<dbReference type="SUPFAM" id="SSF48371">
    <property type="entry name" value="ARM repeat"/>
    <property type="match status" value="1"/>
</dbReference>
<dbReference type="Gene3D" id="1.10.20.10">
    <property type="entry name" value="Histone, subunit A"/>
    <property type="match status" value="1"/>
</dbReference>
<comment type="similarity">
    <text evidence="2">Belongs to the TAF6 family.</text>
</comment>
<evidence type="ECO:0000256" key="5">
    <source>
        <dbReference type="ARBA" id="ARBA00023242"/>
    </source>
</evidence>
<evidence type="ECO:0000259" key="7">
    <source>
        <dbReference type="SMART" id="SM00803"/>
    </source>
</evidence>
<dbReference type="Pfam" id="PF02969">
    <property type="entry name" value="TAF"/>
    <property type="match status" value="1"/>
</dbReference>
<evidence type="ECO:0000256" key="6">
    <source>
        <dbReference type="SAM" id="MobiDB-lite"/>
    </source>
</evidence>
<gene>
    <name evidence="8" type="ORF">PLOB_00045488</name>
</gene>
<dbReference type="InterPro" id="IPR011442">
    <property type="entry name" value="TAF6_C"/>
</dbReference>
<dbReference type="CDD" id="cd22932">
    <property type="entry name" value="HFD_TAF6L"/>
    <property type="match status" value="1"/>
</dbReference>
<name>A0ABN8N1B3_9CNID</name>
<dbReference type="Proteomes" id="UP001159405">
    <property type="component" value="Unassembled WGS sequence"/>
</dbReference>
<evidence type="ECO:0000256" key="4">
    <source>
        <dbReference type="ARBA" id="ARBA00023163"/>
    </source>
</evidence>